<dbReference type="PIRSF" id="PIRSF000654">
    <property type="entry name" value="Integrin-linked_kinase"/>
    <property type="match status" value="1"/>
</dbReference>
<evidence type="ECO:0000256" key="5">
    <source>
        <dbReference type="ARBA" id="ARBA00022777"/>
    </source>
</evidence>
<evidence type="ECO:0000313" key="15">
    <source>
        <dbReference type="Proteomes" id="UP001652623"/>
    </source>
</evidence>
<dbReference type="AlphaFoldDB" id="A0A6P3ZU52"/>
<dbReference type="GO" id="GO:0004674">
    <property type="term" value="F:protein serine/threonine kinase activity"/>
    <property type="evidence" value="ECO:0007669"/>
    <property type="project" value="UniProtKB-KW"/>
</dbReference>
<comment type="similarity">
    <text evidence="7">Belongs to the protein kinase superfamily. STE Ser/Thr protein kinase family. MAP kinase kinase subfamily.</text>
</comment>
<evidence type="ECO:0000256" key="11">
    <source>
        <dbReference type="ARBA" id="ARBA00051693"/>
    </source>
</evidence>
<evidence type="ECO:0000256" key="4">
    <source>
        <dbReference type="ARBA" id="ARBA00022741"/>
    </source>
</evidence>
<evidence type="ECO:0000256" key="8">
    <source>
        <dbReference type="ARBA" id="ARBA00038999"/>
    </source>
</evidence>
<protein>
    <recommendedName>
        <fullName evidence="8">mitogen-activated protein kinase kinase</fullName>
        <ecNumber evidence="8">2.7.12.2</ecNumber>
    </recommendedName>
</protein>
<dbReference type="PANTHER" id="PTHR48013">
    <property type="entry name" value="DUAL SPECIFICITY MITOGEN-ACTIVATED PROTEIN KINASE KINASE 5-RELATED"/>
    <property type="match status" value="1"/>
</dbReference>
<keyword evidence="15" id="KW-1185">Reference proteome</keyword>
<dbReference type="InterPro" id="IPR011009">
    <property type="entry name" value="Kinase-like_dom_sf"/>
</dbReference>
<keyword evidence="6 12" id="KW-0067">ATP-binding</keyword>
<dbReference type="InterPro" id="IPR000719">
    <property type="entry name" value="Prot_kinase_dom"/>
</dbReference>
<feature type="domain" description="Protein kinase" evidence="14">
    <location>
        <begin position="60"/>
        <end position="324"/>
    </location>
</feature>
<evidence type="ECO:0000256" key="10">
    <source>
        <dbReference type="ARBA" id="ARBA00049299"/>
    </source>
</evidence>
<evidence type="ECO:0000256" key="2">
    <source>
        <dbReference type="ARBA" id="ARBA00022553"/>
    </source>
</evidence>
<dbReference type="FunCoup" id="A0A6P3ZU52">
    <property type="interactions" value="232"/>
</dbReference>
<keyword evidence="4 12" id="KW-0547">Nucleotide-binding</keyword>
<evidence type="ECO:0000256" key="7">
    <source>
        <dbReference type="ARBA" id="ARBA00038035"/>
    </source>
</evidence>
<dbReference type="GO" id="GO:0051707">
    <property type="term" value="P:response to other organism"/>
    <property type="evidence" value="ECO:0007669"/>
    <property type="project" value="UniProtKB-ARBA"/>
</dbReference>
<dbReference type="CDD" id="cd06623">
    <property type="entry name" value="PKc_MAPKK_plant_like"/>
    <property type="match status" value="1"/>
</dbReference>
<dbReference type="FunFam" id="1.10.510.10:FF:000350">
    <property type="entry name" value="Mitogen-activated protein kinase 2"/>
    <property type="match status" value="1"/>
</dbReference>
<evidence type="ECO:0000313" key="16">
    <source>
        <dbReference type="RefSeq" id="XP_015883631.3"/>
    </source>
</evidence>
<dbReference type="GeneID" id="107419377"/>
<dbReference type="EC" id="2.7.12.2" evidence="8"/>
<evidence type="ECO:0000256" key="9">
    <source>
        <dbReference type="ARBA" id="ARBA00049014"/>
    </source>
</evidence>
<comment type="catalytic activity">
    <reaction evidence="10">
        <text>L-threonyl-[protein] + ATP = O-phospho-L-threonyl-[protein] + ADP + H(+)</text>
        <dbReference type="Rhea" id="RHEA:46608"/>
        <dbReference type="Rhea" id="RHEA-COMP:11060"/>
        <dbReference type="Rhea" id="RHEA-COMP:11605"/>
        <dbReference type="ChEBI" id="CHEBI:15378"/>
        <dbReference type="ChEBI" id="CHEBI:30013"/>
        <dbReference type="ChEBI" id="CHEBI:30616"/>
        <dbReference type="ChEBI" id="CHEBI:61977"/>
        <dbReference type="ChEBI" id="CHEBI:456216"/>
        <dbReference type="EC" id="2.7.12.2"/>
    </reaction>
</comment>
<dbReference type="SUPFAM" id="SSF56112">
    <property type="entry name" value="Protein kinase-like (PK-like)"/>
    <property type="match status" value="1"/>
</dbReference>
<dbReference type="PROSITE" id="PS00108">
    <property type="entry name" value="PROTEIN_KINASE_ST"/>
    <property type="match status" value="1"/>
</dbReference>
<reference evidence="16" key="2">
    <citation type="submission" date="2025-08" db="UniProtKB">
        <authorList>
            <consortium name="RefSeq"/>
        </authorList>
    </citation>
    <scope>IDENTIFICATION</scope>
    <source>
        <tissue evidence="16">Seedling</tissue>
    </source>
</reference>
<dbReference type="SMART" id="SM00220">
    <property type="entry name" value="S_TKc"/>
    <property type="match status" value="1"/>
</dbReference>
<dbReference type="RefSeq" id="XP_015883631.3">
    <property type="nucleotide sequence ID" value="XM_016028145.3"/>
</dbReference>
<dbReference type="KEGG" id="zju:107419377"/>
<dbReference type="InterPro" id="IPR017441">
    <property type="entry name" value="Protein_kinase_ATP_BS"/>
</dbReference>
<comment type="catalytic activity">
    <reaction evidence="9">
        <text>L-seryl-[protein] + ATP = O-phospho-L-seryl-[protein] + ADP + H(+)</text>
        <dbReference type="Rhea" id="RHEA:17989"/>
        <dbReference type="Rhea" id="RHEA-COMP:9863"/>
        <dbReference type="Rhea" id="RHEA-COMP:11604"/>
        <dbReference type="ChEBI" id="CHEBI:15378"/>
        <dbReference type="ChEBI" id="CHEBI:29999"/>
        <dbReference type="ChEBI" id="CHEBI:30616"/>
        <dbReference type="ChEBI" id="CHEBI:83421"/>
        <dbReference type="ChEBI" id="CHEBI:456216"/>
        <dbReference type="EC" id="2.7.12.2"/>
    </reaction>
</comment>
<dbReference type="Pfam" id="PF00069">
    <property type="entry name" value="Pkinase"/>
    <property type="match status" value="1"/>
</dbReference>
<dbReference type="GO" id="GO:0006950">
    <property type="term" value="P:response to stress"/>
    <property type="evidence" value="ECO:0007669"/>
    <property type="project" value="UniProtKB-ARBA"/>
</dbReference>
<dbReference type="PANTHER" id="PTHR48013:SF9">
    <property type="entry name" value="DUAL SPECIFICITY MITOGEN-ACTIVATED PROTEIN KINASE KINASE 5"/>
    <property type="match status" value="1"/>
</dbReference>
<dbReference type="GO" id="GO:0004708">
    <property type="term" value="F:MAP kinase kinase activity"/>
    <property type="evidence" value="ECO:0007669"/>
    <property type="project" value="UniProtKB-EC"/>
</dbReference>
<dbReference type="Proteomes" id="UP001652623">
    <property type="component" value="Chromosome 2"/>
</dbReference>
<gene>
    <name evidence="16" type="primary">LOC107419377</name>
</gene>
<sequence>MALIGERKRKLNLSIGLPELAVKRSRFVPYSVSATTTVFSTTALFSSSSSSDTNISELDFEKIQVLGHGISGTVYKVCHKATSNHYALKVVHGDSNPEVRRHLLQEIDILRRTDSPCVVCCHAVFEKPSGDVSFLMEYMDSGSLETELKSHGKMSESKIADVARQVTKGLHYLHSKKIVHRDIKPANLLVNSKKEVKIADFGVSKIIGPTLDACNSFVGTCAYMSPERFDPEKYGNGRGNYDGYAGDIWSLGVTLMELYMGHFPLLPVGQRPDWATLMCAVCFGEVPGLPENVSEEFRSFVDCCLDKDSTKRWTAAQLLTHPFLCHDSVSVS</sequence>
<accession>A0A6P3ZU52</accession>
<keyword evidence="5 16" id="KW-0418">Kinase</keyword>
<dbReference type="PROSITE" id="PS00107">
    <property type="entry name" value="PROTEIN_KINASE_ATP"/>
    <property type="match status" value="1"/>
</dbReference>
<organism evidence="15 16">
    <name type="scientific">Ziziphus jujuba</name>
    <name type="common">Chinese jujube</name>
    <name type="synonym">Ziziphus sativa</name>
    <dbReference type="NCBI Taxonomy" id="326968"/>
    <lineage>
        <taxon>Eukaryota</taxon>
        <taxon>Viridiplantae</taxon>
        <taxon>Streptophyta</taxon>
        <taxon>Embryophyta</taxon>
        <taxon>Tracheophyta</taxon>
        <taxon>Spermatophyta</taxon>
        <taxon>Magnoliopsida</taxon>
        <taxon>eudicotyledons</taxon>
        <taxon>Gunneridae</taxon>
        <taxon>Pentapetalae</taxon>
        <taxon>rosids</taxon>
        <taxon>fabids</taxon>
        <taxon>Rosales</taxon>
        <taxon>Rhamnaceae</taxon>
        <taxon>Paliureae</taxon>
        <taxon>Ziziphus</taxon>
    </lineage>
</organism>
<dbReference type="PROSITE" id="PS50011">
    <property type="entry name" value="PROTEIN_KINASE_DOM"/>
    <property type="match status" value="1"/>
</dbReference>
<evidence type="ECO:0000256" key="1">
    <source>
        <dbReference type="ARBA" id="ARBA00022527"/>
    </source>
</evidence>
<keyword evidence="2" id="KW-0597">Phosphoprotein</keyword>
<proteinExistence type="inferred from homology"/>
<dbReference type="InterPro" id="IPR001245">
    <property type="entry name" value="Ser-Thr/Tyr_kinase_cat_dom"/>
</dbReference>
<dbReference type="InParanoid" id="A0A6P3ZU52"/>
<keyword evidence="1 13" id="KW-0723">Serine/threonine-protein kinase</keyword>
<feature type="binding site" evidence="12">
    <location>
        <position position="89"/>
    </location>
    <ligand>
        <name>ATP</name>
        <dbReference type="ChEBI" id="CHEBI:30616"/>
    </ligand>
</feature>
<evidence type="ECO:0000259" key="14">
    <source>
        <dbReference type="PROSITE" id="PS50011"/>
    </source>
</evidence>
<evidence type="ECO:0000256" key="3">
    <source>
        <dbReference type="ARBA" id="ARBA00022679"/>
    </source>
</evidence>
<evidence type="ECO:0000256" key="6">
    <source>
        <dbReference type="ARBA" id="ARBA00022840"/>
    </source>
</evidence>
<dbReference type="PRINTS" id="PR00109">
    <property type="entry name" value="TYRKINASE"/>
</dbReference>
<comment type="catalytic activity">
    <reaction evidence="11">
        <text>L-tyrosyl-[protein] + ATP = O-phospho-L-tyrosyl-[protein] + ADP + H(+)</text>
        <dbReference type="Rhea" id="RHEA:10596"/>
        <dbReference type="Rhea" id="RHEA-COMP:10136"/>
        <dbReference type="Rhea" id="RHEA-COMP:20101"/>
        <dbReference type="ChEBI" id="CHEBI:15378"/>
        <dbReference type="ChEBI" id="CHEBI:30616"/>
        <dbReference type="ChEBI" id="CHEBI:46858"/>
        <dbReference type="ChEBI" id="CHEBI:61978"/>
        <dbReference type="ChEBI" id="CHEBI:456216"/>
        <dbReference type="EC" id="2.7.12.2"/>
    </reaction>
</comment>
<reference evidence="15" key="1">
    <citation type="submission" date="2025-05" db="UniProtKB">
        <authorList>
            <consortium name="RefSeq"/>
        </authorList>
    </citation>
    <scope>NUCLEOTIDE SEQUENCE [LARGE SCALE GENOMIC DNA]</scope>
</reference>
<keyword evidence="3" id="KW-0808">Transferase</keyword>
<dbReference type="InterPro" id="IPR008271">
    <property type="entry name" value="Ser/Thr_kinase_AS"/>
</dbReference>
<name>A0A6P3ZU52_ZIZJJ</name>
<dbReference type="GO" id="GO:0005524">
    <property type="term" value="F:ATP binding"/>
    <property type="evidence" value="ECO:0007669"/>
    <property type="project" value="UniProtKB-UniRule"/>
</dbReference>
<evidence type="ECO:0000256" key="12">
    <source>
        <dbReference type="PROSITE-ProRule" id="PRU10141"/>
    </source>
</evidence>
<evidence type="ECO:0000256" key="13">
    <source>
        <dbReference type="RuleBase" id="RU000304"/>
    </source>
</evidence>
<dbReference type="Gene3D" id="3.30.200.20">
    <property type="entry name" value="Phosphorylase Kinase, domain 1"/>
    <property type="match status" value="1"/>
</dbReference>
<dbReference type="Gene3D" id="1.10.510.10">
    <property type="entry name" value="Transferase(Phosphotransferase) domain 1"/>
    <property type="match status" value="1"/>
</dbReference>